<protein>
    <submittedName>
        <fullName evidence="2">Uncharacterized protein</fullName>
    </submittedName>
</protein>
<feature type="compositionally biased region" description="Low complexity" evidence="1">
    <location>
        <begin position="22"/>
        <end position="31"/>
    </location>
</feature>
<name>L7FAC1_STRT8</name>
<feature type="region of interest" description="Disordered" evidence="1">
    <location>
        <begin position="1"/>
        <end position="44"/>
    </location>
</feature>
<dbReference type="STRING" id="85558.T45_00208"/>
<comment type="caution">
    <text evidence="2">The sequence shown here is derived from an EMBL/GenBank/DDBJ whole genome shotgun (WGS) entry which is preliminary data.</text>
</comment>
<dbReference type="AlphaFoldDB" id="L7FAC1"/>
<gene>
    <name evidence="2" type="ORF">STRTUCAR8_03526</name>
</gene>
<accession>L7FAC1</accession>
<reference evidence="2 3" key="1">
    <citation type="journal article" date="2011" name="Plasmid">
        <title>Streptomyces turgidiscabies Car8 contains a modular pathogenicity island that shares virulence genes with other actinobacterial plant pathogens.</title>
        <authorList>
            <person name="Huguet-Tapia J.C."/>
            <person name="Badger J.H."/>
            <person name="Loria R."/>
            <person name="Pettis G.S."/>
        </authorList>
    </citation>
    <scope>NUCLEOTIDE SEQUENCE [LARGE SCALE GENOMIC DNA]</scope>
    <source>
        <strain evidence="2 3">Car8</strain>
    </source>
</reference>
<dbReference type="GeneID" id="97401429"/>
<dbReference type="Proteomes" id="UP000010931">
    <property type="component" value="Unassembled WGS sequence"/>
</dbReference>
<keyword evidence="3" id="KW-1185">Reference proteome</keyword>
<evidence type="ECO:0000256" key="1">
    <source>
        <dbReference type="SAM" id="MobiDB-lite"/>
    </source>
</evidence>
<dbReference type="RefSeq" id="WP_006376250.1">
    <property type="nucleotide sequence ID" value="NZ_AEJB01000208.1"/>
</dbReference>
<organism evidence="2 3">
    <name type="scientific">Streptomyces turgidiscabies (strain Car8)</name>
    <dbReference type="NCBI Taxonomy" id="698760"/>
    <lineage>
        <taxon>Bacteria</taxon>
        <taxon>Bacillati</taxon>
        <taxon>Actinomycetota</taxon>
        <taxon>Actinomycetes</taxon>
        <taxon>Kitasatosporales</taxon>
        <taxon>Streptomycetaceae</taxon>
        <taxon>Streptomyces</taxon>
    </lineage>
</organism>
<evidence type="ECO:0000313" key="2">
    <source>
        <dbReference type="EMBL" id="ELP68548.1"/>
    </source>
</evidence>
<sequence length="313" mass="33516">MRGVPRDDTRPPVRGAGNPRSARSPRGTAPPGRRPRGRHASRAATGAVLLLLATGTAPAFAASGGADSPERDAQLVYCLDPVHRTDLLPAAVRLGLLKADAKVSPERWAKDHDDDFGRACAALMAAESDSPASAAQEDKGGGEDGWLIALLKQLPLLLAGALLTLGGQSYERGQSERRSLRQELGTTESAYRAAVREYLAEYGQDERADHTAVRATRDALTVALSRVPGPSARRAEAERLTDALPLAEPLPRTAGRYLLDAPTRTRRANSEQESVDRCLRSLPGLDRTSLHWSWRAVRHRPVRPGAAGTGSAE</sequence>
<dbReference type="EMBL" id="AEJB01000208">
    <property type="protein sequence ID" value="ELP68548.1"/>
    <property type="molecule type" value="Genomic_DNA"/>
</dbReference>
<feature type="compositionally biased region" description="Basic and acidic residues" evidence="1">
    <location>
        <begin position="1"/>
        <end position="11"/>
    </location>
</feature>
<dbReference type="PATRIC" id="fig|698760.3.peg.2682"/>
<evidence type="ECO:0000313" key="3">
    <source>
        <dbReference type="Proteomes" id="UP000010931"/>
    </source>
</evidence>
<proteinExistence type="predicted"/>